<accession>A0A7G6YCV3</accession>
<evidence type="ECO:0000313" key="2">
    <source>
        <dbReference type="EMBL" id="QNE36318.1"/>
    </source>
</evidence>
<proteinExistence type="predicted"/>
<evidence type="ECO:0000256" key="1">
    <source>
        <dbReference type="SAM" id="MobiDB-lite"/>
    </source>
</evidence>
<name>A0A7G6YCV3_9MICO</name>
<organism evidence="2 3">
    <name type="scientific">Leifsonia shinshuensis</name>
    <dbReference type="NCBI Taxonomy" id="150026"/>
    <lineage>
        <taxon>Bacteria</taxon>
        <taxon>Bacillati</taxon>
        <taxon>Actinomycetota</taxon>
        <taxon>Actinomycetes</taxon>
        <taxon>Micrococcales</taxon>
        <taxon>Microbacteriaceae</taxon>
        <taxon>Leifsonia</taxon>
    </lineage>
</organism>
<feature type="compositionally biased region" description="Basic and acidic residues" evidence="1">
    <location>
        <begin position="237"/>
        <end position="252"/>
    </location>
</feature>
<dbReference type="Proteomes" id="UP000515511">
    <property type="component" value="Chromosome"/>
</dbReference>
<sequence>MDLRDVAADLYGVDPAEFVAARSAAAAGADRDLRTSITALRKPTASAAAVNALTRRDPELVDRILDLGDRMRDAFAARDRDAIRDLTRERQRLLQRALRDLGTSAAVGREVEETLQAAVVDPVAAAAVRSGMLVRALESTGVESVDVSEAVALPLDEEELAALAQRNAEPVAAAAPAKSRKTAKPRETAPPEHAPEQERSESASERRERERTVRAAERALERARADAEALDDELDTEVERRSDLEAERDTLERRLQRTEAELAESKAAERALRRRIPELQHAVRDAERALDDARGD</sequence>
<feature type="compositionally biased region" description="Basic and acidic residues" evidence="1">
    <location>
        <begin position="184"/>
        <end position="227"/>
    </location>
</feature>
<evidence type="ECO:0000313" key="3">
    <source>
        <dbReference type="Proteomes" id="UP000515511"/>
    </source>
</evidence>
<gene>
    <name evidence="2" type="ORF">F1C12_15155</name>
</gene>
<reference evidence="3" key="1">
    <citation type="submission" date="2019-09" db="EMBL/GenBank/DDBJ databases">
        <title>Antimicrobial potential of Antarctic Bacteria.</title>
        <authorList>
            <person name="Benaud N."/>
            <person name="Edwards R.J."/>
            <person name="Ferrari B.C."/>
        </authorList>
    </citation>
    <scope>NUCLEOTIDE SEQUENCE [LARGE SCALE GENOMIC DNA]</scope>
    <source>
        <strain evidence="3">INR9</strain>
    </source>
</reference>
<dbReference type="KEGG" id="lse:F1C12_15155"/>
<feature type="region of interest" description="Disordered" evidence="1">
    <location>
        <begin position="277"/>
        <end position="296"/>
    </location>
</feature>
<feature type="compositionally biased region" description="Low complexity" evidence="1">
    <location>
        <begin position="167"/>
        <end position="177"/>
    </location>
</feature>
<dbReference type="RefSeq" id="WP_185275752.1">
    <property type="nucleotide sequence ID" value="NZ_CP043641.1"/>
</dbReference>
<dbReference type="AlphaFoldDB" id="A0A7G6YCV3"/>
<dbReference type="EMBL" id="CP043641">
    <property type="protein sequence ID" value="QNE36318.1"/>
    <property type="molecule type" value="Genomic_DNA"/>
</dbReference>
<protein>
    <submittedName>
        <fullName evidence="2">Uncharacterized protein</fullName>
    </submittedName>
</protein>
<feature type="region of interest" description="Disordered" evidence="1">
    <location>
        <begin position="167"/>
        <end position="252"/>
    </location>
</feature>